<dbReference type="AlphaFoldDB" id="A0A2I0QXR7"/>
<reference evidence="3 4" key="1">
    <citation type="submission" date="2017-06" db="EMBL/GenBank/DDBJ databases">
        <title>the draft geome sequence of Illustriluteabacillus marina B3227.</title>
        <authorList>
            <person name="He R.-H."/>
            <person name="Du Z.-J."/>
        </authorList>
    </citation>
    <scope>NUCLEOTIDE SEQUENCE [LARGE SCALE GENOMIC DNA]</scope>
    <source>
        <strain evidence="3 4">B3227</strain>
    </source>
</reference>
<dbReference type="EMBL" id="PJNH01000001">
    <property type="protein sequence ID" value="PKR79124.1"/>
    <property type="molecule type" value="Genomic_DNA"/>
</dbReference>
<evidence type="ECO:0000313" key="3">
    <source>
        <dbReference type="EMBL" id="PKR79124.1"/>
    </source>
</evidence>
<keyword evidence="4" id="KW-1185">Reference proteome</keyword>
<keyword evidence="2" id="KW-1133">Transmembrane helix</keyword>
<feature type="compositionally biased region" description="Basic and acidic residues" evidence="1">
    <location>
        <begin position="1"/>
        <end position="24"/>
    </location>
</feature>
<protein>
    <recommendedName>
        <fullName evidence="5">SPOR domain-containing protein</fullName>
    </recommendedName>
</protein>
<dbReference type="Proteomes" id="UP000243524">
    <property type="component" value="Unassembled WGS sequence"/>
</dbReference>
<dbReference type="RefSeq" id="WP_101330868.1">
    <property type="nucleotide sequence ID" value="NZ_PJNH01000001.1"/>
</dbReference>
<evidence type="ECO:0000313" key="4">
    <source>
        <dbReference type="Proteomes" id="UP000243524"/>
    </source>
</evidence>
<feature type="region of interest" description="Disordered" evidence="1">
    <location>
        <begin position="1"/>
        <end position="34"/>
    </location>
</feature>
<evidence type="ECO:0000256" key="2">
    <source>
        <dbReference type="SAM" id="Phobius"/>
    </source>
</evidence>
<accession>A0A2I0QXR7</accession>
<keyword evidence="2" id="KW-0472">Membrane</keyword>
<sequence length="272" mass="30792">MDKHSSFQYKLKQDEEHSERHRLESVLTPKKSPKKKFNKNRALKAFLKPVLFAVILGGIFGFSIMHFFSDLNPSAIPVDQPSQEEQDEGSTEATEASTGAAFQFEFPEASVVQLGIFSSRENAEVFSQQLNVVPSAIVEKDQQFYLINSLLLNDSMRTQVEGAHEGLGLVYMEDFLVKDWSFSVVNKEVGENEQQWLQKTEFLTNPLAESDLASVKQWINDAPDIWGDNERLKAASTQLGLYEQNASSEKSDLHLQTAQLNLWLFLEEIGEN</sequence>
<proteinExistence type="predicted"/>
<comment type="caution">
    <text evidence="3">The sequence shown here is derived from an EMBL/GenBank/DDBJ whole genome shotgun (WGS) entry which is preliminary data.</text>
</comment>
<evidence type="ECO:0000256" key="1">
    <source>
        <dbReference type="SAM" id="MobiDB-lite"/>
    </source>
</evidence>
<name>A0A2I0QXR7_9BACI</name>
<evidence type="ECO:0008006" key="5">
    <source>
        <dbReference type="Google" id="ProtNLM"/>
    </source>
</evidence>
<dbReference type="OrthoDB" id="2962171at2"/>
<gene>
    <name evidence="3" type="ORF">CEY16_05065</name>
</gene>
<organism evidence="3 4">
    <name type="scientific">Halalkalibacillus sediminis</name>
    <dbReference type="NCBI Taxonomy" id="2018042"/>
    <lineage>
        <taxon>Bacteria</taxon>
        <taxon>Bacillati</taxon>
        <taxon>Bacillota</taxon>
        <taxon>Bacilli</taxon>
        <taxon>Bacillales</taxon>
        <taxon>Bacillaceae</taxon>
        <taxon>Halalkalibacillus</taxon>
    </lineage>
</organism>
<keyword evidence="2" id="KW-0812">Transmembrane</keyword>
<feature type="transmembrane region" description="Helical" evidence="2">
    <location>
        <begin position="45"/>
        <end position="68"/>
    </location>
</feature>